<evidence type="ECO:0000313" key="1">
    <source>
        <dbReference type="EMBL" id="KAK8078273.1"/>
    </source>
</evidence>
<reference evidence="1 2" key="1">
    <citation type="submission" date="2023-01" db="EMBL/GenBank/DDBJ databases">
        <title>Analysis of 21 Apiospora genomes using comparative genomics revels a genus with tremendous synthesis potential of carbohydrate active enzymes and secondary metabolites.</title>
        <authorList>
            <person name="Sorensen T."/>
        </authorList>
    </citation>
    <scope>NUCLEOTIDE SEQUENCE [LARGE SCALE GENOMIC DNA]</scope>
    <source>
        <strain evidence="1 2">CBS 83171</strain>
    </source>
</reference>
<comment type="caution">
    <text evidence="1">The sequence shown here is derived from an EMBL/GenBank/DDBJ whole genome shotgun (WGS) entry which is preliminary data.</text>
</comment>
<keyword evidence="2" id="KW-1185">Reference proteome</keyword>
<dbReference type="EMBL" id="JAQQWM010000002">
    <property type="protein sequence ID" value="KAK8078273.1"/>
    <property type="molecule type" value="Genomic_DNA"/>
</dbReference>
<proteinExistence type="predicted"/>
<gene>
    <name evidence="1" type="ORF">PG996_004443</name>
</gene>
<protein>
    <submittedName>
        <fullName evidence="1">Uncharacterized protein</fullName>
    </submittedName>
</protein>
<organism evidence="1 2">
    <name type="scientific">Apiospora saccharicola</name>
    <dbReference type="NCBI Taxonomy" id="335842"/>
    <lineage>
        <taxon>Eukaryota</taxon>
        <taxon>Fungi</taxon>
        <taxon>Dikarya</taxon>
        <taxon>Ascomycota</taxon>
        <taxon>Pezizomycotina</taxon>
        <taxon>Sordariomycetes</taxon>
        <taxon>Xylariomycetidae</taxon>
        <taxon>Amphisphaeriales</taxon>
        <taxon>Apiosporaceae</taxon>
        <taxon>Apiospora</taxon>
    </lineage>
</organism>
<dbReference type="Proteomes" id="UP001446871">
    <property type="component" value="Unassembled WGS sequence"/>
</dbReference>
<name>A0ABR1W7X4_9PEZI</name>
<accession>A0ABR1W7X4</accession>
<evidence type="ECO:0000313" key="2">
    <source>
        <dbReference type="Proteomes" id="UP001446871"/>
    </source>
</evidence>
<sequence length="179" mass="20071">MIEAMDGFYHQASPGMIQGLVPTTFKIFQAGTEDPANTPPLTQHDDYVRLQFGHPSEWARGGGLVASDVERLMAASARALLRDLGGLGDWNDLRRRGGRGGDEARCKLLDVYIVREQEDPKRVYIDQFSDSGDRGRPNPRLADWVEWGILVKDRSKFRFEVLVEVKTDGKMEGKGKGKH</sequence>